<accession>A0A4Y2IZ29</accession>
<proteinExistence type="predicted"/>
<sequence>MPLTFNIAVRIGRLKPLEAVLFQRYPSHDPKSQNSSHPCSSSATRGISGFISTSTRGPNVGRSFVFPLPSHRGPKLESANGVLEFEFFGIPLLPTKFHRFSTLKKGFPFSRSKTRPMEHQ</sequence>
<keyword evidence="3" id="KW-1185">Reference proteome</keyword>
<evidence type="ECO:0000256" key="1">
    <source>
        <dbReference type="SAM" id="MobiDB-lite"/>
    </source>
</evidence>
<evidence type="ECO:0000313" key="2">
    <source>
        <dbReference type="EMBL" id="GBM82156.1"/>
    </source>
</evidence>
<reference evidence="2 3" key="1">
    <citation type="journal article" date="2019" name="Sci. Rep.">
        <title>Orb-weaving spider Araneus ventricosus genome elucidates the spidroin gene catalogue.</title>
        <authorList>
            <person name="Kono N."/>
            <person name="Nakamura H."/>
            <person name="Ohtoshi R."/>
            <person name="Moran D.A.P."/>
            <person name="Shinohara A."/>
            <person name="Yoshida Y."/>
            <person name="Fujiwara M."/>
            <person name="Mori M."/>
            <person name="Tomita M."/>
            <person name="Arakawa K."/>
        </authorList>
    </citation>
    <scope>NUCLEOTIDE SEQUENCE [LARGE SCALE GENOMIC DNA]</scope>
</reference>
<dbReference type="Proteomes" id="UP000499080">
    <property type="component" value="Unassembled WGS sequence"/>
</dbReference>
<protein>
    <submittedName>
        <fullName evidence="2">Uncharacterized protein</fullName>
    </submittedName>
</protein>
<name>A0A4Y2IZ29_ARAVE</name>
<organism evidence="2 3">
    <name type="scientific">Araneus ventricosus</name>
    <name type="common">Orbweaver spider</name>
    <name type="synonym">Epeira ventricosa</name>
    <dbReference type="NCBI Taxonomy" id="182803"/>
    <lineage>
        <taxon>Eukaryota</taxon>
        <taxon>Metazoa</taxon>
        <taxon>Ecdysozoa</taxon>
        <taxon>Arthropoda</taxon>
        <taxon>Chelicerata</taxon>
        <taxon>Arachnida</taxon>
        <taxon>Araneae</taxon>
        <taxon>Araneomorphae</taxon>
        <taxon>Entelegynae</taxon>
        <taxon>Araneoidea</taxon>
        <taxon>Araneidae</taxon>
        <taxon>Araneus</taxon>
    </lineage>
</organism>
<comment type="caution">
    <text evidence="2">The sequence shown here is derived from an EMBL/GenBank/DDBJ whole genome shotgun (WGS) entry which is preliminary data.</text>
</comment>
<feature type="region of interest" description="Disordered" evidence="1">
    <location>
        <begin position="25"/>
        <end position="54"/>
    </location>
</feature>
<feature type="compositionally biased region" description="Polar residues" evidence="1">
    <location>
        <begin position="32"/>
        <end position="54"/>
    </location>
</feature>
<dbReference type="EMBL" id="BGPR01002991">
    <property type="protein sequence ID" value="GBM82156.1"/>
    <property type="molecule type" value="Genomic_DNA"/>
</dbReference>
<dbReference type="AlphaFoldDB" id="A0A4Y2IZ29"/>
<gene>
    <name evidence="2" type="ORF">AVEN_5521_1</name>
</gene>
<evidence type="ECO:0000313" key="3">
    <source>
        <dbReference type="Proteomes" id="UP000499080"/>
    </source>
</evidence>